<keyword evidence="1" id="KW-0645">Protease</keyword>
<keyword evidence="2" id="KW-0479">Metal-binding</keyword>
<sequence>MAETHNLPRRMFASGHEPVGLRVSPYHKPGALGHILESLEEDEIEVLKRSPFGRFIELADKTPYSGRLGRYMLSRQLKVRKKYEAWFLFSENPIRFSLREFAVVTGLPCGKYPKSPQKGTKKMISEQPMLKRKTITDRDARIKYACLAILAYVILPTTHVPKILIGHAEKIRDLDEFFAYPWGRVSFEMLMSSIKERDEVALTQNTIALQGYVHSLQLVMTKAVPALTEVVRQDSSTDAADDDDDNVSVYNSSTCFSLFSDRCHDNSCNRITKLMVRVTSIIKPDTDFEINEECLCFSDEENDDSVDKMVSLIRDGTRFTKNMFIGGATTADVKRMREEAEAAALAKKKRKRKTPCQTIPTPSQAPVDAADADSIAQDKIKVQIDRVESKVDDLRGSFDLLQEVVKKHISENSAQLLVLQHSYKTILDSIASLPNQSRSRSVEENTMADAQGSRTQTAIPEPQRVTPPDQADMVNEESNINQKTLGEDDANVQSYGEEQNDFQLPEADSGDERMSAEDDEPNVDNESQPTVTEDHQPDPAITIRKSTRLKAVTKSLVGVYQCDKLILNRFREAQLGAINKDAGTDYPAKFDKLLSILKTTKAINIGGTSVSNKDVIDIAERTRALSLKKDDFVFTPNVLETLAEPESQAFQSMRFYLPFNFDRNYWAGICVDSTTWTLIVLDCNVSLRSDSDLKALTVERPKNIPQNLKKTDSGVTTVLLMQAHAVAGIEVCKSLTPDVLDLEAKRLAVMLYEENLIQAMEVFSSDSLKQNRLHSKKYCHCGYPSSIKKSWTDKNPGRLFLGCQRYQQEQDGCNFFEWYDVEEVRGWAKRSLIEARDEIRAKDSEIRRLTRTIATLRRELENHRLAEGRANQPVVDNSNHNSHNDDLHEPSVSSSERLIRRLCLN</sequence>
<evidence type="ECO:0000256" key="5">
    <source>
        <dbReference type="ARBA" id="ARBA00022833"/>
    </source>
</evidence>
<dbReference type="Pfam" id="PF06839">
    <property type="entry name" value="Zn_ribbon_GRF"/>
    <property type="match status" value="1"/>
</dbReference>
<evidence type="ECO:0000256" key="4">
    <source>
        <dbReference type="ARBA" id="ARBA00022801"/>
    </source>
</evidence>
<dbReference type="Pfam" id="PF02902">
    <property type="entry name" value="Peptidase_C48"/>
    <property type="match status" value="1"/>
</dbReference>
<name>A0A3P6AGJ2_BRACM</name>
<dbReference type="PANTHER" id="PTHR48449:SF2">
    <property type="entry name" value="UBIQUITIN-LIKE PROTEASE FAMILY PROFILE DOMAIN-CONTAINING PROTEIN"/>
    <property type="match status" value="1"/>
</dbReference>
<keyword evidence="5" id="KW-0862">Zinc</keyword>
<evidence type="ECO:0000256" key="7">
    <source>
        <dbReference type="SAM" id="MobiDB-lite"/>
    </source>
</evidence>
<dbReference type="GO" id="GO:0006508">
    <property type="term" value="P:proteolysis"/>
    <property type="evidence" value="ECO:0007669"/>
    <property type="project" value="UniProtKB-KW"/>
</dbReference>
<evidence type="ECO:0000256" key="1">
    <source>
        <dbReference type="ARBA" id="ARBA00022670"/>
    </source>
</evidence>
<dbReference type="GO" id="GO:0008270">
    <property type="term" value="F:zinc ion binding"/>
    <property type="evidence" value="ECO:0007669"/>
    <property type="project" value="UniProtKB-KW"/>
</dbReference>
<evidence type="ECO:0000256" key="2">
    <source>
        <dbReference type="ARBA" id="ARBA00022723"/>
    </source>
</evidence>
<dbReference type="EMBL" id="LR031573">
    <property type="protein sequence ID" value="VDC88439.1"/>
    <property type="molecule type" value="Genomic_DNA"/>
</dbReference>
<evidence type="ECO:0000256" key="3">
    <source>
        <dbReference type="ARBA" id="ARBA00022771"/>
    </source>
</evidence>
<feature type="compositionally biased region" description="Polar residues" evidence="7">
    <location>
        <begin position="355"/>
        <end position="364"/>
    </location>
</feature>
<dbReference type="InterPro" id="IPR015410">
    <property type="entry name" value="DUF1985"/>
</dbReference>
<proteinExistence type="predicted"/>
<dbReference type="PROSITE" id="PS51999">
    <property type="entry name" value="ZF_GRF"/>
    <property type="match status" value="1"/>
</dbReference>
<feature type="region of interest" description="Disordered" evidence="7">
    <location>
        <begin position="501"/>
        <end position="543"/>
    </location>
</feature>
<feature type="region of interest" description="Disordered" evidence="7">
    <location>
        <begin position="349"/>
        <end position="372"/>
    </location>
</feature>
<feature type="region of interest" description="Disordered" evidence="7">
    <location>
        <begin position="436"/>
        <end position="475"/>
    </location>
</feature>
<evidence type="ECO:0000259" key="8">
    <source>
        <dbReference type="PROSITE" id="PS51999"/>
    </source>
</evidence>
<dbReference type="InterPro" id="IPR003653">
    <property type="entry name" value="Peptidase_C48_C"/>
</dbReference>
<dbReference type="AlphaFoldDB" id="A0A3P6AGJ2"/>
<evidence type="ECO:0000256" key="6">
    <source>
        <dbReference type="PROSITE-ProRule" id="PRU01343"/>
    </source>
</evidence>
<dbReference type="Pfam" id="PF09331">
    <property type="entry name" value="DUF1985"/>
    <property type="match status" value="1"/>
</dbReference>
<keyword evidence="4" id="KW-0378">Hydrolase</keyword>
<reference evidence="9" key="1">
    <citation type="submission" date="2018-11" db="EMBL/GenBank/DDBJ databases">
        <authorList>
            <consortium name="Genoscope - CEA"/>
            <person name="William W."/>
        </authorList>
    </citation>
    <scope>NUCLEOTIDE SEQUENCE</scope>
</reference>
<organism evidence="9">
    <name type="scientific">Brassica campestris</name>
    <name type="common">Field mustard</name>
    <dbReference type="NCBI Taxonomy" id="3711"/>
    <lineage>
        <taxon>Eukaryota</taxon>
        <taxon>Viridiplantae</taxon>
        <taxon>Streptophyta</taxon>
        <taxon>Embryophyta</taxon>
        <taxon>Tracheophyta</taxon>
        <taxon>Spermatophyta</taxon>
        <taxon>Magnoliopsida</taxon>
        <taxon>eudicotyledons</taxon>
        <taxon>Gunneridae</taxon>
        <taxon>Pentapetalae</taxon>
        <taxon>rosids</taxon>
        <taxon>malvids</taxon>
        <taxon>Brassicales</taxon>
        <taxon>Brassicaceae</taxon>
        <taxon>Brassiceae</taxon>
        <taxon>Brassica</taxon>
    </lineage>
</organism>
<dbReference type="InterPro" id="IPR010666">
    <property type="entry name" value="Znf_GRF"/>
</dbReference>
<keyword evidence="3 6" id="KW-0863">Zinc-finger</keyword>
<accession>A0A3P6AGJ2</accession>
<feature type="region of interest" description="Disordered" evidence="7">
    <location>
        <begin position="865"/>
        <end position="893"/>
    </location>
</feature>
<feature type="domain" description="GRF-type" evidence="8">
    <location>
        <begin position="779"/>
        <end position="822"/>
    </location>
</feature>
<dbReference type="GO" id="GO:0008234">
    <property type="term" value="F:cysteine-type peptidase activity"/>
    <property type="evidence" value="ECO:0007669"/>
    <property type="project" value="InterPro"/>
</dbReference>
<gene>
    <name evidence="9" type="ORF">BRAA02T06821Z</name>
</gene>
<protein>
    <recommendedName>
        <fullName evidence="8">GRF-type domain-containing protein</fullName>
    </recommendedName>
</protein>
<evidence type="ECO:0000313" key="9">
    <source>
        <dbReference type="EMBL" id="VDC88439.1"/>
    </source>
</evidence>
<dbReference type="PANTHER" id="PTHR48449">
    <property type="entry name" value="DUF1985 DOMAIN-CONTAINING PROTEIN"/>
    <property type="match status" value="1"/>
</dbReference>